<keyword evidence="3" id="KW-0472">Membrane</keyword>
<keyword evidence="5" id="KW-1185">Reference proteome</keyword>
<dbReference type="AlphaFoldDB" id="A0A9W9G362"/>
<organism evidence="4 5">
    <name type="scientific">Penicillium argentinense</name>
    <dbReference type="NCBI Taxonomy" id="1131581"/>
    <lineage>
        <taxon>Eukaryota</taxon>
        <taxon>Fungi</taxon>
        <taxon>Dikarya</taxon>
        <taxon>Ascomycota</taxon>
        <taxon>Pezizomycotina</taxon>
        <taxon>Eurotiomycetes</taxon>
        <taxon>Eurotiomycetidae</taxon>
        <taxon>Eurotiales</taxon>
        <taxon>Aspergillaceae</taxon>
        <taxon>Penicillium</taxon>
    </lineage>
</organism>
<dbReference type="GeneID" id="81352818"/>
<protein>
    <submittedName>
        <fullName evidence="4">Fungal-specific transcription factor domain-containing protein</fullName>
    </submittedName>
</protein>
<evidence type="ECO:0000256" key="2">
    <source>
        <dbReference type="ARBA" id="ARBA00023242"/>
    </source>
</evidence>
<dbReference type="PANTHER" id="PTHR37534:SF17">
    <property type="entry name" value="ZN(2)-C6 FUNGAL-TYPE DOMAIN-CONTAINING PROTEIN"/>
    <property type="match status" value="1"/>
</dbReference>
<dbReference type="GO" id="GO:0005634">
    <property type="term" value="C:nucleus"/>
    <property type="evidence" value="ECO:0007669"/>
    <property type="project" value="UniProtKB-SubCell"/>
</dbReference>
<dbReference type="InterPro" id="IPR021858">
    <property type="entry name" value="Fun_TF"/>
</dbReference>
<evidence type="ECO:0000256" key="1">
    <source>
        <dbReference type="ARBA" id="ARBA00004123"/>
    </source>
</evidence>
<evidence type="ECO:0000256" key="3">
    <source>
        <dbReference type="SAM" id="Phobius"/>
    </source>
</evidence>
<reference evidence="4" key="1">
    <citation type="submission" date="2022-11" db="EMBL/GenBank/DDBJ databases">
        <authorList>
            <person name="Petersen C."/>
        </authorList>
    </citation>
    <scope>NUCLEOTIDE SEQUENCE</scope>
    <source>
        <strain evidence="4">IBT 30761</strain>
    </source>
</reference>
<keyword evidence="3" id="KW-1133">Transmembrane helix</keyword>
<dbReference type="RefSeq" id="XP_056478880.1">
    <property type="nucleotide sequence ID" value="XM_056613839.1"/>
</dbReference>
<dbReference type="PANTHER" id="PTHR37534">
    <property type="entry name" value="TRANSCRIPTIONAL ACTIVATOR PROTEIN UGA3"/>
    <property type="match status" value="1"/>
</dbReference>
<dbReference type="OrthoDB" id="5386330at2759"/>
<keyword evidence="2" id="KW-0539">Nucleus</keyword>
<evidence type="ECO:0000313" key="4">
    <source>
        <dbReference type="EMBL" id="KAJ5110810.1"/>
    </source>
</evidence>
<comment type="caution">
    <text evidence="4">The sequence shown here is derived from an EMBL/GenBank/DDBJ whole genome shotgun (WGS) entry which is preliminary data.</text>
</comment>
<evidence type="ECO:0000313" key="5">
    <source>
        <dbReference type="Proteomes" id="UP001149074"/>
    </source>
</evidence>
<dbReference type="GO" id="GO:0045944">
    <property type="term" value="P:positive regulation of transcription by RNA polymerase II"/>
    <property type="evidence" value="ECO:0007669"/>
    <property type="project" value="TreeGrafter"/>
</dbReference>
<feature type="transmembrane region" description="Helical" evidence="3">
    <location>
        <begin position="122"/>
        <end position="147"/>
    </location>
</feature>
<accession>A0A9W9G362</accession>
<keyword evidence="3" id="KW-0812">Transmembrane</keyword>
<proteinExistence type="predicted"/>
<name>A0A9W9G362_9EURO</name>
<dbReference type="GO" id="GO:0000976">
    <property type="term" value="F:transcription cis-regulatory region binding"/>
    <property type="evidence" value="ECO:0007669"/>
    <property type="project" value="TreeGrafter"/>
</dbReference>
<dbReference type="Pfam" id="PF11951">
    <property type="entry name" value="Fungal_trans_2"/>
    <property type="match status" value="2"/>
</dbReference>
<reference evidence="4" key="2">
    <citation type="journal article" date="2023" name="IMA Fungus">
        <title>Comparative genomic study of the Penicillium genus elucidates a diverse pangenome and 15 lateral gene transfer events.</title>
        <authorList>
            <person name="Petersen C."/>
            <person name="Sorensen T."/>
            <person name="Nielsen M.R."/>
            <person name="Sondergaard T.E."/>
            <person name="Sorensen J.L."/>
            <person name="Fitzpatrick D.A."/>
            <person name="Frisvad J.C."/>
            <person name="Nielsen K.L."/>
        </authorList>
    </citation>
    <scope>NUCLEOTIDE SEQUENCE</scope>
    <source>
        <strain evidence="4">IBT 30761</strain>
    </source>
</reference>
<dbReference type="GO" id="GO:0003700">
    <property type="term" value="F:DNA-binding transcription factor activity"/>
    <property type="evidence" value="ECO:0007669"/>
    <property type="project" value="TreeGrafter"/>
</dbReference>
<dbReference type="EMBL" id="JAPQKI010000002">
    <property type="protein sequence ID" value="KAJ5110810.1"/>
    <property type="molecule type" value="Genomic_DNA"/>
</dbReference>
<sequence>MAVPDDATPSSLEMGLGLYIGDCLDSLPPAKRNLVRYFATEIAPHMVAIDDDSNGYRVLVLPAAEAYGSVLNAVLAASAYHMSHRMESSHRASQQAQSYYTQAINDLRHIPPGSVGNGNEQMLSILTIFVMLISTMITGCSDFPILYKMLTSLFKASSQGKSQDQAYLREFLVIQMRKFELYANPFIDEKQVPGDTEYTNFVTQGLTCLRRCAELHPEHAANLARTSDLISQAGLIYSLRARNELAKESSFRLVEEYKTSLARFSPTTAGWKVLIWATFIVAAESSDTTHRAFLLETLEEQYRRNGFGNLRTAMDMLRDVWNRGAEENWTKRLPQWKVFVM</sequence>
<gene>
    <name evidence="4" type="ORF">N7532_001345</name>
</gene>
<comment type="subcellular location">
    <subcellularLocation>
        <location evidence="1">Nucleus</location>
    </subcellularLocation>
</comment>
<dbReference type="Proteomes" id="UP001149074">
    <property type="component" value="Unassembled WGS sequence"/>
</dbReference>